<proteinExistence type="predicted"/>
<dbReference type="EMBL" id="BAABME010021261">
    <property type="protein sequence ID" value="GAA0162846.1"/>
    <property type="molecule type" value="Genomic_DNA"/>
</dbReference>
<sequence>MPFAPSHVPDLSRRTIIPYITFCSPSDDVFAVFSSSSSRRRLPVAEDGLSCRDGGLAEDRLGNRDGGATEEGGGDWGLGFRRGLGEEDE</sequence>
<reference evidence="2 3" key="1">
    <citation type="submission" date="2024-01" db="EMBL/GenBank/DDBJ databases">
        <title>The complete chloroplast genome sequence of Lithospermum erythrorhizon: insights into the phylogenetic relationship among Boraginaceae species and the maternal lineages of purple gromwells.</title>
        <authorList>
            <person name="Okada T."/>
            <person name="Watanabe K."/>
        </authorList>
    </citation>
    <scope>NUCLEOTIDE SEQUENCE [LARGE SCALE GENOMIC DNA]</scope>
</reference>
<evidence type="ECO:0000313" key="3">
    <source>
        <dbReference type="Proteomes" id="UP001454036"/>
    </source>
</evidence>
<feature type="compositionally biased region" description="Gly residues" evidence="1">
    <location>
        <begin position="69"/>
        <end position="82"/>
    </location>
</feature>
<gene>
    <name evidence="2" type="ORF">LIER_39485</name>
</gene>
<evidence type="ECO:0000313" key="2">
    <source>
        <dbReference type="EMBL" id="GAA0162846.1"/>
    </source>
</evidence>
<organism evidence="2 3">
    <name type="scientific">Lithospermum erythrorhizon</name>
    <name type="common">Purple gromwell</name>
    <name type="synonym">Lithospermum officinale var. erythrorhizon</name>
    <dbReference type="NCBI Taxonomy" id="34254"/>
    <lineage>
        <taxon>Eukaryota</taxon>
        <taxon>Viridiplantae</taxon>
        <taxon>Streptophyta</taxon>
        <taxon>Embryophyta</taxon>
        <taxon>Tracheophyta</taxon>
        <taxon>Spermatophyta</taxon>
        <taxon>Magnoliopsida</taxon>
        <taxon>eudicotyledons</taxon>
        <taxon>Gunneridae</taxon>
        <taxon>Pentapetalae</taxon>
        <taxon>asterids</taxon>
        <taxon>lamiids</taxon>
        <taxon>Boraginales</taxon>
        <taxon>Boraginaceae</taxon>
        <taxon>Boraginoideae</taxon>
        <taxon>Lithospermeae</taxon>
        <taxon>Lithospermum</taxon>
    </lineage>
</organism>
<comment type="caution">
    <text evidence="2">The sequence shown here is derived from an EMBL/GenBank/DDBJ whole genome shotgun (WGS) entry which is preliminary data.</text>
</comment>
<feature type="region of interest" description="Disordered" evidence="1">
    <location>
        <begin position="55"/>
        <end position="89"/>
    </location>
</feature>
<dbReference type="AlphaFoldDB" id="A0AAV3QIN6"/>
<protein>
    <submittedName>
        <fullName evidence="2">Uncharacterized protein</fullName>
    </submittedName>
</protein>
<evidence type="ECO:0000256" key="1">
    <source>
        <dbReference type="SAM" id="MobiDB-lite"/>
    </source>
</evidence>
<accession>A0AAV3QIN6</accession>
<keyword evidence="3" id="KW-1185">Reference proteome</keyword>
<name>A0AAV3QIN6_LITER</name>
<dbReference type="Proteomes" id="UP001454036">
    <property type="component" value="Unassembled WGS sequence"/>
</dbReference>